<comment type="cofactor">
    <cofactor evidence="15">
        <name>Mg(2+)</name>
        <dbReference type="ChEBI" id="CHEBI:18420"/>
    </cofactor>
    <text evidence="15">Binds 1 Mg(2+) ion per subunit. Can also utilize other divalent metal cations, such as Ca(2+), Mn(2+) and Co(2+).</text>
</comment>
<dbReference type="Pfam" id="PF22613">
    <property type="entry name" value="Transketolase_C_1"/>
    <property type="match status" value="1"/>
</dbReference>
<dbReference type="PANTHER" id="PTHR43522:SF2">
    <property type="entry name" value="TRANSKETOLASE 1-RELATED"/>
    <property type="match status" value="1"/>
</dbReference>
<dbReference type="InterPro" id="IPR005474">
    <property type="entry name" value="Transketolase_N"/>
</dbReference>
<dbReference type="SUPFAM" id="SSF52922">
    <property type="entry name" value="TK C-terminal domain-like"/>
    <property type="match status" value="1"/>
</dbReference>
<feature type="binding site" evidence="14">
    <location>
        <position position="190"/>
    </location>
    <ligand>
        <name>thiamine diphosphate</name>
        <dbReference type="ChEBI" id="CHEBI:58937"/>
    </ligand>
</feature>
<dbReference type="STRING" id="1121391.SAMN02745206_03674"/>
<evidence type="ECO:0000256" key="10">
    <source>
        <dbReference type="ARBA" id="ARBA00049473"/>
    </source>
</evidence>
<comment type="cofactor">
    <cofactor evidence="17">
        <name>Mg(2+)</name>
        <dbReference type="ChEBI" id="CHEBI:18420"/>
    </cofactor>
    <cofactor evidence="17">
        <name>Ca(2+)</name>
        <dbReference type="ChEBI" id="CHEBI:29108"/>
    </cofactor>
    <cofactor evidence="17">
        <name>Mn(2+)</name>
        <dbReference type="ChEBI" id="CHEBI:29035"/>
    </cofactor>
    <cofactor evidence="17">
        <name>Co(2+)</name>
        <dbReference type="ChEBI" id="CHEBI:48828"/>
    </cofactor>
    <text evidence="17">Binds 1 Mg(2+) ion per subunit. Can also utilize other divalent metal cations, such as Ca(2+), Mn(2+) and Co(2+).</text>
</comment>
<dbReference type="InterPro" id="IPR009014">
    <property type="entry name" value="Transketo_C/PFOR_II"/>
</dbReference>
<evidence type="ECO:0000256" key="5">
    <source>
        <dbReference type="ARBA" id="ARBA00013152"/>
    </source>
</evidence>
<dbReference type="EC" id="2.2.1.1" evidence="5 11"/>
<reference evidence="20" key="1">
    <citation type="submission" date="2016-11" db="EMBL/GenBank/DDBJ databases">
        <authorList>
            <person name="Varghese N."/>
            <person name="Submissions S."/>
        </authorList>
    </citation>
    <scope>NUCLEOTIDE SEQUENCE [LARGE SCALE GENOMIC DNA]</scope>
    <source>
        <strain evidence="20">DSM 9756</strain>
    </source>
</reference>
<feature type="binding site" evidence="13">
    <location>
        <position position="468"/>
    </location>
    <ligand>
        <name>substrate</name>
    </ligand>
</feature>
<dbReference type="EMBL" id="FQVB01000061">
    <property type="protein sequence ID" value="SHG31903.1"/>
    <property type="molecule type" value="Genomic_DNA"/>
</dbReference>
<dbReference type="PROSITE" id="PS00802">
    <property type="entry name" value="TRANSKETOLASE_2"/>
    <property type="match status" value="1"/>
</dbReference>
<dbReference type="Pfam" id="PF02779">
    <property type="entry name" value="Transket_pyr"/>
    <property type="match status" value="1"/>
</dbReference>
<feature type="active site" description="Proton donor" evidence="12">
    <location>
        <position position="406"/>
    </location>
</feature>
<dbReference type="FunFam" id="3.40.50.970:FF:000003">
    <property type="entry name" value="Transketolase"/>
    <property type="match status" value="1"/>
</dbReference>
<feature type="binding site" evidence="14">
    <location>
        <position position="265"/>
    </location>
    <ligand>
        <name>thiamine diphosphate</name>
        <dbReference type="ChEBI" id="CHEBI:58937"/>
    </ligand>
</feature>
<dbReference type="OrthoDB" id="8732661at2"/>
<protein>
    <recommendedName>
        <fullName evidence="5 11">Transketolase</fullName>
        <ecNumber evidence="5 11">2.2.1.1</ecNumber>
    </recommendedName>
</protein>
<comment type="subunit">
    <text evidence="4 17">Homodimer.</text>
</comment>
<feature type="binding site" evidence="13">
    <location>
        <position position="456"/>
    </location>
    <ligand>
        <name>substrate</name>
    </ligand>
</feature>
<comment type="catalytic activity">
    <reaction evidence="10 17">
        <text>D-sedoheptulose 7-phosphate + D-glyceraldehyde 3-phosphate = aldehydo-D-ribose 5-phosphate + D-xylulose 5-phosphate</text>
        <dbReference type="Rhea" id="RHEA:10508"/>
        <dbReference type="ChEBI" id="CHEBI:57483"/>
        <dbReference type="ChEBI" id="CHEBI:57737"/>
        <dbReference type="ChEBI" id="CHEBI:58273"/>
        <dbReference type="ChEBI" id="CHEBI:59776"/>
        <dbReference type="EC" id="2.2.1.1"/>
    </reaction>
</comment>
<proteinExistence type="inferred from homology"/>
<dbReference type="RefSeq" id="WP_073042114.1">
    <property type="nucleotide sequence ID" value="NZ_FQVB01000061.1"/>
</dbReference>
<name>A0A1M5IVU0_9BACT</name>
<dbReference type="SUPFAM" id="SSF52518">
    <property type="entry name" value="Thiamin diphosphate-binding fold (THDP-binding)"/>
    <property type="match status" value="2"/>
</dbReference>
<keyword evidence="17" id="KW-0106">Calcium</keyword>
<feature type="binding site" evidence="13">
    <location>
        <position position="31"/>
    </location>
    <ligand>
        <name>substrate</name>
    </ligand>
</feature>
<dbReference type="Pfam" id="PF00456">
    <property type="entry name" value="Transketolase_N"/>
    <property type="match status" value="1"/>
</dbReference>
<dbReference type="GO" id="GO:0046872">
    <property type="term" value="F:metal ion binding"/>
    <property type="evidence" value="ECO:0007669"/>
    <property type="project" value="UniProtKB-KW"/>
</dbReference>
<sequence length="661" mass="71481">MKGPASALDERCITTIRLLAVDMVEQARSGHPGLPLGAAPMAYALWSRHLRHNPADPAWPNRDRFILSAGHGSALLYALLHLTGYDLSLDELKNFRQWGSKTPGHPEYGLTPGVECTTGPLGQGFAMGVGMAIAERWLAARFNRPDYPVIDHYTYALVSDGDLMEGVACEAASLAGHLKLGKLIYLYDDNHITIEGDTSITFTEDVAKRFEAYGWHIQRVEDGNDVEAVSRAIENAKAETRRPSLILVRTVIGYGSPKQNNPACHGEPLGPEASQATKECFGWPADAAFFVPDDVRRFMGRAVEEGGKMQQAWRDLLEGYRKAYPQEAALLEAYLSGTLPDGWTEALPAFDPAEGALATRAASGKVLNALAPVITNLMGGSADLAPSNKTFITDGGDRNLHFGVREHAMGAILNGMALHGGVRPYGGTFLVFADYMRPAIRLAALMGTRVIYIFTHDSIGVGEDGPTHQPVEQLASLRVIPHLTVIRPADAKETTAAWKKALESDGPVALALTRQKVPVLDVSMDRILEGVEKGAYVLADSDQTPRMILLATGSEVHLALAAKDILEKEKGVPTRVVSMPSWELFAAQPPTYRDSVLPPQVRARVAVEAGTTMGWHRWVGDAGAVIGIDRFGASAPGGEVMKRFGFTVENVVETALRVLDV</sequence>
<evidence type="ECO:0000256" key="14">
    <source>
        <dbReference type="PIRSR" id="PIRSR605478-3"/>
    </source>
</evidence>
<feature type="binding site" evidence="13">
    <location>
        <position position="514"/>
    </location>
    <ligand>
        <name>substrate</name>
    </ligand>
</feature>
<comment type="similarity">
    <text evidence="3 17">Belongs to the transketolase family.</text>
</comment>
<evidence type="ECO:0000256" key="2">
    <source>
        <dbReference type="ARBA" id="ARBA00001941"/>
    </source>
</evidence>
<feature type="site" description="Important for catalytic activity" evidence="16">
    <location>
        <position position="31"/>
    </location>
</feature>
<dbReference type="InterPro" id="IPR029061">
    <property type="entry name" value="THDP-binding"/>
</dbReference>
<evidence type="ECO:0000256" key="12">
    <source>
        <dbReference type="PIRSR" id="PIRSR605478-1"/>
    </source>
</evidence>
<comment type="cofactor">
    <cofactor evidence="2">
        <name>Co(2+)</name>
        <dbReference type="ChEBI" id="CHEBI:48828"/>
    </cofactor>
</comment>
<dbReference type="CDD" id="cd07033">
    <property type="entry name" value="TPP_PYR_DXS_TK_like"/>
    <property type="match status" value="1"/>
</dbReference>
<dbReference type="InterPro" id="IPR020826">
    <property type="entry name" value="Transketolase_BS"/>
</dbReference>
<evidence type="ECO:0000256" key="7">
    <source>
        <dbReference type="ARBA" id="ARBA00022723"/>
    </source>
</evidence>
<gene>
    <name evidence="19" type="ORF">SAMN02745206_03674</name>
</gene>
<dbReference type="SMART" id="SM00861">
    <property type="entry name" value="Transket_pyr"/>
    <property type="match status" value="1"/>
</dbReference>
<feature type="binding site" evidence="14">
    <location>
        <begin position="119"/>
        <end position="121"/>
    </location>
    <ligand>
        <name>thiamine diphosphate</name>
        <dbReference type="ChEBI" id="CHEBI:58937"/>
    </ligand>
</feature>
<dbReference type="FunFam" id="3.40.50.920:FF:000003">
    <property type="entry name" value="Transketolase"/>
    <property type="match status" value="1"/>
</dbReference>
<feature type="binding site" evidence="13">
    <location>
        <position position="265"/>
    </location>
    <ligand>
        <name>substrate</name>
    </ligand>
</feature>
<evidence type="ECO:0000256" key="3">
    <source>
        <dbReference type="ARBA" id="ARBA00007131"/>
    </source>
</evidence>
<dbReference type="CDD" id="cd02012">
    <property type="entry name" value="TPP_TK"/>
    <property type="match status" value="1"/>
</dbReference>
<dbReference type="GO" id="GO:0009052">
    <property type="term" value="P:pentose-phosphate shunt, non-oxidative branch"/>
    <property type="evidence" value="ECO:0007669"/>
    <property type="project" value="UniProtKB-ARBA"/>
</dbReference>
<dbReference type="GO" id="GO:0005829">
    <property type="term" value="C:cytosol"/>
    <property type="evidence" value="ECO:0007669"/>
    <property type="project" value="TreeGrafter"/>
</dbReference>
<keyword evidence="6 17" id="KW-0808">Transferase</keyword>
<feature type="domain" description="Transketolase-like pyrimidine-binding" evidence="18">
    <location>
        <begin position="357"/>
        <end position="519"/>
    </location>
</feature>
<feature type="binding site" evidence="14">
    <location>
        <position position="432"/>
    </location>
    <ligand>
        <name>thiamine diphosphate</name>
        <dbReference type="ChEBI" id="CHEBI:58937"/>
    </ligand>
</feature>
<feature type="binding site" evidence="13">
    <location>
        <position position="387"/>
    </location>
    <ligand>
        <name>substrate</name>
    </ligand>
</feature>
<evidence type="ECO:0000256" key="6">
    <source>
        <dbReference type="ARBA" id="ARBA00022679"/>
    </source>
</evidence>
<dbReference type="AlphaFoldDB" id="A0A1M5IVU0"/>
<evidence type="ECO:0000256" key="11">
    <source>
        <dbReference type="NCBIfam" id="TIGR00232"/>
    </source>
</evidence>
<feature type="binding site" evidence="15">
    <location>
        <position position="192"/>
    </location>
    <ligand>
        <name>Mg(2+)</name>
        <dbReference type="ChEBI" id="CHEBI:18420"/>
    </ligand>
</feature>
<evidence type="ECO:0000256" key="9">
    <source>
        <dbReference type="ARBA" id="ARBA00023052"/>
    </source>
</evidence>
<dbReference type="NCBIfam" id="TIGR00232">
    <property type="entry name" value="tktlase_bact"/>
    <property type="match status" value="1"/>
</dbReference>
<accession>A0A1M5IVU0</accession>
<feature type="site" description="Important for catalytic activity" evidence="16">
    <location>
        <position position="265"/>
    </location>
</feature>
<comment type="function">
    <text evidence="17">Catalyzes the transfer of a two-carbon ketol group from a ketose donor to an aldose acceptor, via a covalent intermediate with the cofactor thiamine pyrophosphate.</text>
</comment>
<keyword evidence="8 15" id="KW-0460">Magnesium</keyword>
<evidence type="ECO:0000256" key="8">
    <source>
        <dbReference type="ARBA" id="ARBA00022842"/>
    </source>
</evidence>
<comment type="cofactor">
    <cofactor evidence="1">
        <name>Ca(2+)</name>
        <dbReference type="ChEBI" id="CHEBI:29108"/>
    </cofactor>
</comment>
<dbReference type="Gene3D" id="3.40.50.920">
    <property type="match status" value="1"/>
</dbReference>
<dbReference type="InterPro" id="IPR005478">
    <property type="entry name" value="Transketolase_bac-like"/>
</dbReference>
<evidence type="ECO:0000256" key="13">
    <source>
        <dbReference type="PIRSR" id="PIRSR605478-2"/>
    </source>
</evidence>
<feature type="binding site" evidence="14">
    <location>
        <position position="71"/>
    </location>
    <ligand>
        <name>thiamine diphosphate</name>
        <dbReference type="ChEBI" id="CHEBI:58937"/>
    </ligand>
</feature>
<feature type="binding site" evidence="15">
    <location>
        <position position="160"/>
    </location>
    <ligand>
        <name>Mg(2+)</name>
        <dbReference type="ChEBI" id="CHEBI:18420"/>
    </ligand>
</feature>
<keyword evidence="20" id="KW-1185">Reference proteome</keyword>
<evidence type="ECO:0000256" key="4">
    <source>
        <dbReference type="ARBA" id="ARBA00011738"/>
    </source>
</evidence>
<feature type="binding site" evidence="13">
    <location>
        <position position="360"/>
    </location>
    <ligand>
        <name>substrate</name>
    </ligand>
</feature>
<dbReference type="FunFam" id="3.40.50.970:FF:000004">
    <property type="entry name" value="Transketolase"/>
    <property type="match status" value="1"/>
</dbReference>
<evidence type="ECO:0000256" key="15">
    <source>
        <dbReference type="PIRSR" id="PIRSR605478-4"/>
    </source>
</evidence>
<keyword evidence="9 14" id="KW-0786">Thiamine pyrophosphate</keyword>
<evidence type="ECO:0000259" key="18">
    <source>
        <dbReference type="SMART" id="SM00861"/>
    </source>
</evidence>
<evidence type="ECO:0000313" key="20">
    <source>
        <dbReference type="Proteomes" id="UP000184076"/>
    </source>
</evidence>
<organism evidence="19 20">
    <name type="scientific">Desulfacinum infernum DSM 9756</name>
    <dbReference type="NCBI Taxonomy" id="1121391"/>
    <lineage>
        <taxon>Bacteria</taxon>
        <taxon>Pseudomonadati</taxon>
        <taxon>Thermodesulfobacteriota</taxon>
        <taxon>Syntrophobacteria</taxon>
        <taxon>Syntrophobacterales</taxon>
        <taxon>Syntrophobacteraceae</taxon>
        <taxon>Desulfacinum</taxon>
    </lineage>
</organism>
<feature type="binding site" evidence="14">
    <location>
        <position position="161"/>
    </location>
    <ligand>
        <name>thiamine diphosphate</name>
        <dbReference type="ChEBI" id="CHEBI:58937"/>
    </ligand>
</feature>
<feature type="binding site" evidence="13">
    <location>
        <position position="464"/>
    </location>
    <ligand>
        <name>substrate</name>
    </ligand>
</feature>
<comment type="cofactor">
    <cofactor evidence="14">
        <name>thiamine diphosphate</name>
        <dbReference type="ChEBI" id="CHEBI:58937"/>
    </cofactor>
    <text evidence="14">Binds 1 thiamine pyrophosphate per subunit. During the reaction, the substrate forms a covalent intermediate with the cofactor.</text>
</comment>
<feature type="binding site" evidence="15">
    <location>
        <position position="190"/>
    </location>
    <ligand>
        <name>Mg(2+)</name>
        <dbReference type="ChEBI" id="CHEBI:18420"/>
    </ligand>
</feature>
<keyword evidence="7 15" id="KW-0479">Metal-binding</keyword>
<dbReference type="Proteomes" id="UP000184076">
    <property type="component" value="Unassembled WGS sequence"/>
</dbReference>
<dbReference type="InterPro" id="IPR055152">
    <property type="entry name" value="Transketolase-like_C_2"/>
</dbReference>
<dbReference type="InterPro" id="IPR033247">
    <property type="entry name" value="Transketolase_fam"/>
</dbReference>
<evidence type="ECO:0000313" key="19">
    <source>
        <dbReference type="EMBL" id="SHG31903.1"/>
    </source>
</evidence>
<dbReference type="PANTHER" id="PTHR43522">
    <property type="entry name" value="TRANSKETOLASE"/>
    <property type="match status" value="1"/>
</dbReference>
<evidence type="ECO:0000256" key="1">
    <source>
        <dbReference type="ARBA" id="ARBA00001913"/>
    </source>
</evidence>
<evidence type="ECO:0000256" key="16">
    <source>
        <dbReference type="PIRSR" id="PIRSR605478-5"/>
    </source>
</evidence>
<dbReference type="PROSITE" id="PS00801">
    <property type="entry name" value="TRANSKETOLASE_1"/>
    <property type="match status" value="1"/>
</dbReference>
<dbReference type="Gene3D" id="3.40.50.970">
    <property type="match status" value="2"/>
</dbReference>
<dbReference type="InterPro" id="IPR005475">
    <property type="entry name" value="Transketolase-like_Pyr-bd"/>
</dbReference>
<dbReference type="InterPro" id="IPR049557">
    <property type="entry name" value="Transketolase_CS"/>
</dbReference>
<dbReference type="GO" id="GO:0004802">
    <property type="term" value="F:transketolase activity"/>
    <property type="evidence" value="ECO:0007669"/>
    <property type="project" value="UniProtKB-UniRule"/>
</dbReference>
<evidence type="ECO:0000256" key="17">
    <source>
        <dbReference type="RuleBase" id="RU004996"/>
    </source>
</evidence>